<dbReference type="GeneID" id="18802564"/>
<evidence type="ECO:0000313" key="4">
    <source>
        <dbReference type="Proteomes" id="UP000053927"/>
    </source>
</evidence>
<keyword evidence="4" id="KW-1185">Reference proteome</keyword>
<accession>R7RX39</accession>
<sequence>MAPTPSPSTATTARPRRARASAGGSGTPRRTIAIVEKELNEMKKENEILKLEVASLKLAATLAAQTANDVVEKVPKPATSNFSIFVAMGFVDTEDDQKKYCGIQRTVHDVSLHAGISFNRSYRDQPSEIIAKIFKACRQAWPELARYENNWATAALLQQFITNRRKYLRSKGFLSAAPAATATTASVAAAPAAAAAATTPVGVVAGGAVPNIADVDAQVQAEDDD</sequence>
<dbReference type="Proteomes" id="UP000053927">
    <property type="component" value="Unassembled WGS sequence"/>
</dbReference>
<dbReference type="OMA" id="ARYENNW"/>
<feature type="coiled-coil region" evidence="1">
    <location>
        <begin position="32"/>
        <end position="59"/>
    </location>
</feature>
<dbReference type="KEGG" id="shs:STEHIDRAFT_164163"/>
<dbReference type="AlphaFoldDB" id="R7RX39"/>
<gene>
    <name evidence="3" type="ORF">STEHIDRAFT_164163</name>
</gene>
<dbReference type="RefSeq" id="XP_007311946.1">
    <property type="nucleotide sequence ID" value="XM_007311884.1"/>
</dbReference>
<proteinExistence type="predicted"/>
<organism evidence="3 4">
    <name type="scientific">Stereum hirsutum (strain FP-91666)</name>
    <name type="common">White-rot fungus</name>
    <dbReference type="NCBI Taxonomy" id="721885"/>
    <lineage>
        <taxon>Eukaryota</taxon>
        <taxon>Fungi</taxon>
        <taxon>Dikarya</taxon>
        <taxon>Basidiomycota</taxon>
        <taxon>Agaricomycotina</taxon>
        <taxon>Agaricomycetes</taxon>
        <taxon>Russulales</taxon>
        <taxon>Stereaceae</taxon>
        <taxon>Stereum</taxon>
    </lineage>
</organism>
<feature type="region of interest" description="Disordered" evidence="2">
    <location>
        <begin position="1"/>
        <end position="29"/>
    </location>
</feature>
<name>R7RX39_STEHR</name>
<dbReference type="OrthoDB" id="2755069at2759"/>
<keyword evidence="1" id="KW-0175">Coiled coil</keyword>
<protein>
    <submittedName>
        <fullName evidence="3">Uncharacterized protein</fullName>
    </submittedName>
</protein>
<evidence type="ECO:0000256" key="2">
    <source>
        <dbReference type="SAM" id="MobiDB-lite"/>
    </source>
</evidence>
<reference evidence="4" key="1">
    <citation type="journal article" date="2012" name="Science">
        <title>The Paleozoic origin of enzymatic lignin decomposition reconstructed from 31 fungal genomes.</title>
        <authorList>
            <person name="Floudas D."/>
            <person name="Binder M."/>
            <person name="Riley R."/>
            <person name="Barry K."/>
            <person name="Blanchette R.A."/>
            <person name="Henrissat B."/>
            <person name="Martinez A.T."/>
            <person name="Otillar R."/>
            <person name="Spatafora J.W."/>
            <person name="Yadav J.S."/>
            <person name="Aerts A."/>
            <person name="Benoit I."/>
            <person name="Boyd A."/>
            <person name="Carlson A."/>
            <person name="Copeland A."/>
            <person name="Coutinho P.M."/>
            <person name="de Vries R.P."/>
            <person name="Ferreira P."/>
            <person name="Findley K."/>
            <person name="Foster B."/>
            <person name="Gaskell J."/>
            <person name="Glotzer D."/>
            <person name="Gorecki P."/>
            <person name="Heitman J."/>
            <person name="Hesse C."/>
            <person name="Hori C."/>
            <person name="Igarashi K."/>
            <person name="Jurgens J.A."/>
            <person name="Kallen N."/>
            <person name="Kersten P."/>
            <person name="Kohler A."/>
            <person name="Kuees U."/>
            <person name="Kumar T.K.A."/>
            <person name="Kuo A."/>
            <person name="LaButti K."/>
            <person name="Larrondo L.F."/>
            <person name="Lindquist E."/>
            <person name="Ling A."/>
            <person name="Lombard V."/>
            <person name="Lucas S."/>
            <person name="Lundell T."/>
            <person name="Martin R."/>
            <person name="McLaughlin D.J."/>
            <person name="Morgenstern I."/>
            <person name="Morin E."/>
            <person name="Murat C."/>
            <person name="Nagy L.G."/>
            <person name="Nolan M."/>
            <person name="Ohm R.A."/>
            <person name="Patyshakuliyeva A."/>
            <person name="Rokas A."/>
            <person name="Ruiz-Duenas F.J."/>
            <person name="Sabat G."/>
            <person name="Salamov A."/>
            <person name="Samejima M."/>
            <person name="Schmutz J."/>
            <person name="Slot J.C."/>
            <person name="St John F."/>
            <person name="Stenlid J."/>
            <person name="Sun H."/>
            <person name="Sun S."/>
            <person name="Syed K."/>
            <person name="Tsang A."/>
            <person name="Wiebenga A."/>
            <person name="Young D."/>
            <person name="Pisabarro A."/>
            <person name="Eastwood D.C."/>
            <person name="Martin F."/>
            <person name="Cullen D."/>
            <person name="Grigoriev I.V."/>
            <person name="Hibbett D.S."/>
        </authorList>
    </citation>
    <scope>NUCLEOTIDE SEQUENCE [LARGE SCALE GENOMIC DNA]</scope>
    <source>
        <strain evidence="4">FP-91666</strain>
    </source>
</reference>
<evidence type="ECO:0000256" key="1">
    <source>
        <dbReference type="SAM" id="Coils"/>
    </source>
</evidence>
<evidence type="ECO:0000313" key="3">
    <source>
        <dbReference type="EMBL" id="EIM78957.1"/>
    </source>
</evidence>
<dbReference type="EMBL" id="JH687504">
    <property type="protein sequence ID" value="EIM78957.1"/>
    <property type="molecule type" value="Genomic_DNA"/>
</dbReference>